<dbReference type="AlphaFoldDB" id="A0A6I6HQ54"/>
<dbReference type="PANTHER" id="PTHR30629:SF2">
    <property type="entry name" value="PROPHAGE INTEGRASE INTS-RELATED"/>
    <property type="match status" value="1"/>
</dbReference>
<dbReference type="InterPro" id="IPR013762">
    <property type="entry name" value="Integrase-like_cat_sf"/>
</dbReference>
<dbReference type="InterPro" id="IPR050808">
    <property type="entry name" value="Phage_Integrase"/>
</dbReference>
<accession>A0A6I6HQ54</accession>
<dbReference type="InterPro" id="IPR053876">
    <property type="entry name" value="Phage_int_M"/>
</dbReference>
<dbReference type="Gene3D" id="1.10.150.130">
    <property type="match status" value="1"/>
</dbReference>
<dbReference type="EMBL" id="CP046622">
    <property type="protein sequence ID" value="QGW84985.1"/>
    <property type="molecule type" value="Genomic_DNA"/>
</dbReference>
<keyword evidence="4" id="KW-0233">DNA recombination</keyword>
<dbReference type="Pfam" id="PF13356">
    <property type="entry name" value="Arm-DNA-bind_3"/>
    <property type="match status" value="1"/>
</dbReference>
<sequence length="413" mass="46053">MPLTDTFVRQVKHKGAAIGERYADGGGMYLRVKAAGRYWRMDYRFHGKAKTLALGVYPAVSLAKARQRRDKARELLAEGVDPSAARRAEKQCRATEAANTFEALAREFHATKASSWSASYSERWLRIMEKDLFPYLGRQPIASIRAKDLLHALKRIEARGVIETAHTLRQCAGQVFRYGVQTGRCESNPAPDLHGALRPVITKSMAAVLEPKKVGELMRAIQGYGGQPMTRAALLLSALLFQRPGNIRAMEWAWIDFEKAMLTIPAQDMKRRLHEKINGRPHLVPLATQALEALNAVHPLTGHGRYVFPSIRTGERPMSENTVNAALRRLGYTNDEMTAHGFRAMARTVMAEQLHGIQPDVIEAQLAHGKSGPLGAAYDRAEFMDKRKDMMQRWADYLDQLAAGAQVMALKAA</sequence>
<proteinExistence type="inferred from homology"/>
<dbReference type="CDD" id="cd00801">
    <property type="entry name" value="INT_P4_C"/>
    <property type="match status" value="1"/>
</dbReference>
<dbReference type="RefSeq" id="WP_157616681.1">
    <property type="nucleotide sequence ID" value="NZ_CP046622.1"/>
</dbReference>
<dbReference type="PANTHER" id="PTHR30629">
    <property type="entry name" value="PROPHAGE INTEGRASE"/>
    <property type="match status" value="1"/>
</dbReference>
<protein>
    <submittedName>
        <fullName evidence="6">DUF4102 domain-containing protein</fullName>
    </submittedName>
</protein>
<dbReference type="InterPro" id="IPR002104">
    <property type="entry name" value="Integrase_catalytic"/>
</dbReference>
<organism evidence="6 7">
    <name type="scientific">Variovorax paradoxus</name>
    <dbReference type="NCBI Taxonomy" id="34073"/>
    <lineage>
        <taxon>Bacteria</taxon>
        <taxon>Pseudomonadati</taxon>
        <taxon>Pseudomonadota</taxon>
        <taxon>Betaproteobacteria</taxon>
        <taxon>Burkholderiales</taxon>
        <taxon>Comamonadaceae</taxon>
        <taxon>Variovorax</taxon>
    </lineage>
</organism>
<dbReference type="PROSITE" id="PS51898">
    <property type="entry name" value="TYR_RECOMBINASE"/>
    <property type="match status" value="1"/>
</dbReference>
<dbReference type="SUPFAM" id="SSF56349">
    <property type="entry name" value="DNA breaking-rejoining enzymes"/>
    <property type="match status" value="1"/>
</dbReference>
<dbReference type="InterPro" id="IPR025166">
    <property type="entry name" value="Integrase_DNA_bind_dom"/>
</dbReference>
<dbReference type="OrthoDB" id="9775880at2"/>
<dbReference type="Pfam" id="PF00589">
    <property type="entry name" value="Phage_integrase"/>
    <property type="match status" value="1"/>
</dbReference>
<dbReference type="GO" id="GO:0015074">
    <property type="term" value="P:DNA integration"/>
    <property type="evidence" value="ECO:0007669"/>
    <property type="project" value="UniProtKB-KW"/>
</dbReference>
<dbReference type="GO" id="GO:0003677">
    <property type="term" value="F:DNA binding"/>
    <property type="evidence" value="ECO:0007669"/>
    <property type="project" value="UniProtKB-KW"/>
</dbReference>
<evidence type="ECO:0000313" key="7">
    <source>
        <dbReference type="Proteomes" id="UP000425817"/>
    </source>
</evidence>
<dbReference type="Proteomes" id="UP000425817">
    <property type="component" value="Chromosome"/>
</dbReference>
<dbReference type="Pfam" id="PF22022">
    <property type="entry name" value="Phage_int_M"/>
    <property type="match status" value="1"/>
</dbReference>
<comment type="similarity">
    <text evidence="1">Belongs to the 'phage' integrase family.</text>
</comment>
<dbReference type="Gene3D" id="3.30.160.390">
    <property type="entry name" value="Integrase, DNA-binding domain"/>
    <property type="match status" value="1"/>
</dbReference>
<evidence type="ECO:0000313" key="6">
    <source>
        <dbReference type="EMBL" id="QGW84985.1"/>
    </source>
</evidence>
<evidence type="ECO:0000256" key="1">
    <source>
        <dbReference type="ARBA" id="ARBA00008857"/>
    </source>
</evidence>
<evidence type="ECO:0000256" key="3">
    <source>
        <dbReference type="ARBA" id="ARBA00023125"/>
    </source>
</evidence>
<evidence type="ECO:0000259" key="5">
    <source>
        <dbReference type="PROSITE" id="PS51898"/>
    </source>
</evidence>
<keyword evidence="3" id="KW-0238">DNA-binding</keyword>
<dbReference type="InterPro" id="IPR010998">
    <property type="entry name" value="Integrase_recombinase_N"/>
</dbReference>
<name>A0A6I6HQ54_VARPD</name>
<reference evidence="6 7" key="1">
    <citation type="submission" date="2019-12" db="EMBL/GenBank/DDBJ databases">
        <title>Hybrid Genome Assemblies of two High G+C Isolates from Undergraduate Microbiology Courses.</title>
        <authorList>
            <person name="Ne Ville C.J."/>
            <person name="Enright D."/>
            <person name="Hernandez I."/>
            <person name="Dodsworth J."/>
            <person name="Orwin P.M."/>
        </authorList>
    </citation>
    <scope>NUCLEOTIDE SEQUENCE [LARGE SCALE GENOMIC DNA]</scope>
    <source>
        <strain evidence="6 7">CSUSB</strain>
    </source>
</reference>
<gene>
    <name evidence="6" type="ORF">GOQ09_12060</name>
</gene>
<dbReference type="InterPro" id="IPR038488">
    <property type="entry name" value="Integrase_DNA-bd_sf"/>
</dbReference>
<feature type="domain" description="Tyr recombinase" evidence="5">
    <location>
        <begin position="204"/>
        <end position="392"/>
    </location>
</feature>
<dbReference type="Gene3D" id="1.10.443.10">
    <property type="entry name" value="Intergrase catalytic core"/>
    <property type="match status" value="1"/>
</dbReference>
<keyword evidence="2" id="KW-0229">DNA integration</keyword>
<dbReference type="GO" id="GO:0006310">
    <property type="term" value="P:DNA recombination"/>
    <property type="evidence" value="ECO:0007669"/>
    <property type="project" value="UniProtKB-KW"/>
</dbReference>
<dbReference type="InterPro" id="IPR011010">
    <property type="entry name" value="DNA_brk_join_enz"/>
</dbReference>
<evidence type="ECO:0000256" key="4">
    <source>
        <dbReference type="ARBA" id="ARBA00023172"/>
    </source>
</evidence>
<evidence type="ECO:0000256" key="2">
    <source>
        <dbReference type="ARBA" id="ARBA00022908"/>
    </source>
</evidence>